<evidence type="ECO:0000313" key="7">
    <source>
        <dbReference type="EMBL" id="MCW3474396.1"/>
    </source>
</evidence>
<dbReference type="RefSeq" id="WP_264713024.1">
    <property type="nucleotide sequence ID" value="NZ_JAPDNT010000003.1"/>
</dbReference>
<protein>
    <recommendedName>
        <fullName evidence="6">Sodium/calcium exchanger membrane region domain-containing protein</fullName>
    </recommendedName>
</protein>
<dbReference type="PANTHER" id="PTHR37958:SF1">
    <property type="entry name" value="SODIUM-POTASSIUM_PROTON ANTIPORTER CHAA"/>
    <property type="match status" value="1"/>
</dbReference>
<dbReference type="GO" id="GO:0005886">
    <property type="term" value="C:plasma membrane"/>
    <property type="evidence" value="ECO:0007669"/>
    <property type="project" value="TreeGrafter"/>
</dbReference>
<comment type="subcellular location">
    <subcellularLocation>
        <location evidence="1">Membrane</location>
        <topology evidence="1">Multi-pass membrane protein</topology>
    </subcellularLocation>
</comment>
<feature type="domain" description="Sodium/calcium exchanger membrane region" evidence="6">
    <location>
        <begin position="30"/>
        <end position="184"/>
    </location>
</feature>
<keyword evidence="2 5" id="KW-0812">Transmembrane</keyword>
<gene>
    <name evidence="7" type="ORF">OL599_07355</name>
</gene>
<feature type="transmembrane region" description="Helical" evidence="5">
    <location>
        <begin position="217"/>
        <end position="238"/>
    </location>
</feature>
<evidence type="ECO:0000256" key="3">
    <source>
        <dbReference type="ARBA" id="ARBA00022989"/>
    </source>
</evidence>
<feature type="transmembrane region" description="Helical" evidence="5">
    <location>
        <begin position="65"/>
        <end position="86"/>
    </location>
</feature>
<feature type="transmembrane region" description="Helical" evidence="5">
    <location>
        <begin position="281"/>
        <end position="305"/>
    </location>
</feature>
<evidence type="ECO:0000256" key="1">
    <source>
        <dbReference type="ARBA" id="ARBA00004141"/>
    </source>
</evidence>
<keyword evidence="4 5" id="KW-0472">Membrane</keyword>
<feature type="transmembrane region" description="Helical" evidence="5">
    <location>
        <begin position="129"/>
        <end position="148"/>
    </location>
</feature>
<keyword evidence="8" id="KW-1185">Reference proteome</keyword>
<dbReference type="GO" id="GO:0015385">
    <property type="term" value="F:sodium:proton antiporter activity"/>
    <property type="evidence" value="ECO:0007669"/>
    <property type="project" value="TreeGrafter"/>
</dbReference>
<comment type="caution">
    <text evidence="7">The sequence shown here is derived from an EMBL/GenBank/DDBJ whole genome shotgun (WGS) entry which is preliminary data.</text>
</comment>
<dbReference type="GO" id="GO:0015386">
    <property type="term" value="F:potassium:proton antiporter activity"/>
    <property type="evidence" value="ECO:0007669"/>
    <property type="project" value="TreeGrafter"/>
</dbReference>
<reference evidence="7" key="2">
    <citation type="submission" date="2022-10" db="EMBL/GenBank/DDBJ databases">
        <authorList>
            <person name="Trinh H.N."/>
        </authorList>
    </citation>
    <scope>NUCLEOTIDE SEQUENCE</scope>
    <source>
        <strain evidence="7">RN2-1</strain>
    </source>
</reference>
<evidence type="ECO:0000259" key="6">
    <source>
        <dbReference type="Pfam" id="PF01699"/>
    </source>
</evidence>
<sequence>MSHARTPPSTWIVPLTGWALLAASMTVHHPLLVVAQGAVLVACVLAAVHHAEVVALRVGEPFGTLLLALAVTVIEVALIVSLMLSGGEATAALARDTVFASIMIILNGMVGVCLLLGSSRHGEQHFGLYGVNATLAALAAISVITLILPNTTATASGPSYSASQLAFVAVVSLVLYGVFVLVQTVHHRDYFLTLGGASYAADEHAAPPTTRVAVRAAALLILCLGAVILLAKAMGPVIEAAVDSIEAPKAVVGVIIAAIVLLPESLAALKAARVDRLQTSLNLALGSAMASIGLTIPAVAAVSLITGWTLILGLDLKGAVLLSLSLLVASLSLGTGRTTVLQGAVHLVTFFVYLFVTVVP</sequence>
<feature type="transmembrane region" description="Helical" evidence="5">
    <location>
        <begin position="340"/>
        <end position="359"/>
    </location>
</feature>
<feature type="transmembrane region" description="Helical" evidence="5">
    <location>
        <begin position="37"/>
        <end position="58"/>
    </location>
</feature>
<dbReference type="Pfam" id="PF01699">
    <property type="entry name" value="Na_Ca_ex"/>
    <property type="match status" value="2"/>
</dbReference>
<keyword evidence="3 5" id="KW-1133">Transmembrane helix</keyword>
<dbReference type="Proteomes" id="UP001165679">
    <property type="component" value="Unassembled WGS sequence"/>
</dbReference>
<dbReference type="InterPro" id="IPR004837">
    <property type="entry name" value="NaCa_Exmemb"/>
</dbReference>
<reference evidence="7" key="1">
    <citation type="submission" date="2022-09" db="EMBL/GenBank/DDBJ databases">
        <title>Rhodovastum sp. nov. RN2-1 isolated from soil in Seongnam, South Korea.</title>
        <authorList>
            <person name="Le N.T."/>
        </authorList>
    </citation>
    <scope>NUCLEOTIDE SEQUENCE</scope>
    <source>
        <strain evidence="7">RN2-1</strain>
    </source>
</reference>
<evidence type="ECO:0000256" key="4">
    <source>
        <dbReference type="ARBA" id="ARBA00023136"/>
    </source>
</evidence>
<feature type="transmembrane region" description="Helical" evidence="5">
    <location>
        <begin position="311"/>
        <end position="333"/>
    </location>
</feature>
<accession>A0AA41YIT7</accession>
<dbReference type="EMBL" id="JAPDNT010000003">
    <property type="protein sequence ID" value="MCW3474396.1"/>
    <property type="molecule type" value="Genomic_DNA"/>
</dbReference>
<feature type="domain" description="Sodium/calcium exchanger membrane region" evidence="6">
    <location>
        <begin position="217"/>
        <end position="358"/>
    </location>
</feature>
<dbReference type="InterPro" id="IPR052946">
    <property type="entry name" value="Alkaline_pH_Ca-Antiporter"/>
</dbReference>
<dbReference type="AlphaFoldDB" id="A0AA41YIT7"/>
<evidence type="ECO:0000256" key="2">
    <source>
        <dbReference type="ARBA" id="ARBA00022692"/>
    </source>
</evidence>
<feature type="transmembrane region" description="Helical" evidence="5">
    <location>
        <begin position="98"/>
        <end position="117"/>
    </location>
</feature>
<evidence type="ECO:0000256" key="5">
    <source>
        <dbReference type="SAM" id="Phobius"/>
    </source>
</evidence>
<feature type="transmembrane region" description="Helical" evidence="5">
    <location>
        <begin position="160"/>
        <end position="182"/>
    </location>
</feature>
<feature type="transmembrane region" description="Helical" evidence="5">
    <location>
        <begin position="250"/>
        <end position="269"/>
    </location>
</feature>
<dbReference type="PANTHER" id="PTHR37958">
    <property type="entry name" value="SODIUM-POTASSIUM/PROTON ANTIPORTER CHAA"/>
    <property type="match status" value="1"/>
</dbReference>
<proteinExistence type="predicted"/>
<evidence type="ECO:0000313" key="8">
    <source>
        <dbReference type="Proteomes" id="UP001165679"/>
    </source>
</evidence>
<organism evidence="7 8">
    <name type="scientific">Limobrevibacterium gyesilva</name>
    <dbReference type="NCBI Taxonomy" id="2991712"/>
    <lineage>
        <taxon>Bacteria</taxon>
        <taxon>Pseudomonadati</taxon>
        <taxon>Pseudomonadota</taxon>
        <taxon>Alphaproteobacteria</taxon>
        <taxon>Acetobacterales</taxon>
        <taxon>Acetobacteraceae</taxon>
        <taxon>Limobrevibacterium</taxon>
    </lineage>
</organism>
<name>A0AA41YIT7_9PROT</name>